<accession>A0AAV4NJR2</accession>
<protein>
    <submittedName>
        <fullName evidence="1">Uncharacterized protein</fullName>
    </submittedName>
</protein>
<sequence length="121" mass="13933">MRCSHCFADLVGGDCDEIFLIDLCRFESPDWSFFSIRKVHVGKSSVKIRPKTIISLMLLYKNTFKPLYQGISDLLKLKFLLLSQGSFNLLKLKFFFPLEPEIFQSFETEISSSRARTPAIS</sequence>
<proteinExistence type="predicted"/>
<name>A0AAV4NJR2_9ARAC</name>
<keyword evidence="2" id="KW-1185">Reference proteome</keyword>
<dbReference type="EMBL" id="BPLQ01001757">
    <property type="protein sequence ID" value="GIX85044.1"/>
    <property type="molecule type" value="Genomic_DNA"/>
</dbReference>
<evidence type="ECO:0000313" key="2">
    <source>
        <dbReference type="Proteomes" id="UP001054837"/>
    </source>
</evidence>
<dbReference type="Proteomes" id="UP001054837">
    <property type="component" value="Unassembled WGS sequence"/>
</dbReference>
<evidence type="ECO:0000313" key="1">
    <source>
        <dbReference type="EMBL" id="GIX85044.1"/>
    </source>
</evidence>
<reference evidence="1 2" key="1">
    <citation type="submission" date="2021-06" db="EMBL/GenBank/DDBJ databases">
        <title>Caerostris darwini draft genome.</title>
        <authorList>
            <person name="Kono N."/>
            <person name="Arakawa K."/>
        </authorList>
    </citation>
    <scope>NUCLEOTIDE SEQUENCE [LARGE SCALE GENOMIC DNA]</scope>
</reference>
<organism evidence="1 2">
    <name type="scientific">Caerostris darwini</name>
    <dbReference type="NCBI Taxonomy" id="1538125"/>
    <lineage>
        <taxon>Eukaryota</taxon>
        <taxon>Metazoa</taxon>
        <taxon>Ecdysozoa</taxon>
        <taxon>Arthropoda</taxon>
        <taxon>Chelicerata</taxon>
        <taxon>Arachnida</taxon>
        <taxon>Araneae</taxon>
        <taxon>Araneomorphae</taxon>
        <taxon>Entelegynae</taxon>
        <taxon>Araneoidea</taxon>
        <taxon>Araneidae</taxon>
        <taxon>Caerostris</taxon>
    </lineage>
</organism>
<gene>
    <name evidence="1" type="ORF">CDAR_93731</name>
</gene>
<comment type="caution">
    <text evidence="1">The sequence shown here is derived from an EMBL/GenBank/DDBJ whole genome shotgun (WGS) entry which is preliminary data.</text>
</comment>
<dbReference type="AlphaFoldDB" id="A0AAV4NJR2"/>